<protein>
    <submittedName>
        <fullName evidence="2">Uncharacterized protein</fullName>
    </submittedName>
</protein>
<comment type="caution">
    <text evidence="2">The sequence shown here is derived from an EMBL/GenBank/DDBJ whole genome shotgun (WGS) entry which is preliminary data.</text>
</comment>
<organism evidence="2 3">
    <name type="scientific">Brassica cretica</name>
    <name type="common">Mustard</name>
    <dbReference type="NCBI Taxonomy" id="69181"/>
    <lineage>
        <taxon>Eukaryota</taxon>
        <taxon>Viridiplantae</taxon>
        <taxon>Streptophyta</taxon>
        <taxon>Embryophyta</taxon>
        <taxon>Tracheophyta</taxon>
        <taxon>Spermatophyta</taxon>
        <taxon>Magnoliopsida</taxon>
        <taxon>eudicotyledons</taxon>
        <taxon>Gunneridae</taxon>
        <taxon>Pentapetalae</taxon>
        <taxon>rosids</taxon>
        <taxon>malvids</taxon>
        <taxon>Brassicales</taxon>
        <taxon>Brassicaceae</taxon>
        <taxon>Brassiceae</taxon>
        <taxon>Brassica</taxon>
    </lineage>
</organism>
<dbReference type="Proteomes" id="UP000266723">
    <property type="component" value="Unassembled WGS sequence"/>
</dbReference>
<evidence type="ECO:0000313" key="2">
    <source>
        <dbReference type="EMBL" id="KAF3493353.1"/>
    </source>
</evidence>
<accession>A0ABQ7A6Q7</accession>
<feature type="region of interest" description="Disordered" evidence="1">
    <location>
        <begin position="1"/>
        <end position="20"/>
    </location>
</feature>
<name>A0ABQ7A6Q7_BRACR</name>
<feature type="compositionally biased region" description="Polar residues" evidence="1">
    <location>
        <begin position="59"/>
        <end position="73"/>
    </location>
</feature>
<proteinExistence type="predicted"/>
<gene>
    <name evidence="2" type="ORF">DY000_02054389</name>
</gene>
<reference evidence="2 3" key="1">
    <citation type="journal article" date="2020" name="BMC Genomics">
        <title>Intraspecific diversification of the crop wild relative Brassica cretica Lam. using demographic model selection.</title>
        <authorList>
            <person name="Kioukis A."/>
            <person name="Michalopoulou V.A."/>
            <person name="Briers L."/>
            <person name="Pirintsos S."/>
            <person name="Studholme D.J."/>
            <person name="Pavlidis P."/>
            <person name="Sarris P.F."/>
        </authorList>
    </citation>
    <scope>NUCLEOTIDE SEQUENCE [LARGE SCALE GENOMIC DNA]</scope>
    <source>
        <strain evidence="3">cv. PFS-1207/04</strain>
    </source>
</reference>
<feature type="region of interest" description="Disordered" evidence="1">
    <location>
        <begin position="57"/>
        <end position="87"/>
    </location>
</feature>
<keyword evidence="3" id="KW-1185">Reference proteome</keyword>
<dbReference type="EMBL" id="QGKV02002055">
    <property type="protein sequence ID" value="KAF3493353.1"/>
    <property type="molecule type" value="Genomic_DNA"/>
</dbReference>
<evidence type="ECO:0000256" key="1">
    <source>
        <dbReference type="SAM" id="MobiDB-lite"/>
    </source>
</evidence>
<evidence type="ECO:0000313" key="3">
    <source>
        <dbReference type="Proteomes" id="UP000266723"/>
    </source>
</evidence>
<sequence length="87" mass="9634">MGSAIKAQNMALPMDQSEERDLREALNRSRLERPASTLSTPEMFKVVRDNEIKYGSLSLGGNSTEYGSSSSMIRPSGVAQKTRPVWE</sequence>